<dbReference type="OrthoDB" id="1932337at2"/>
<dbReference type="GeneID" id="83012077"/>
<reference evidence="1 2" key="1">
    <citation type="submission" date="2015-09" db="EMBL/GenBank/DDBJ databases">
        <authorList>
            <consortium name="Pathogen Informatics"/>
        </authorList>
    </citation>
    <scope>NUCLEOTIDE SEQUENCE [LARGE SCALE GENOMIC DNA]</scope>
    <source>
        <strain evidence="1 2">2789STDY5834855</strain>
    </source>
</reference>
<accession>A0A173W950</accession>
<proteinExistence type="predicted"/>
<evidence type="ECO:0000313" key="1">
    <source>
        <dbReference type="EMBL" id="CUO66320.1"/>
    </source>
</evidence>
<dbReference type="EMBL" id="CYZV01000038">
    <property type="protein sequence ID" value="CUO66320.1"/>
    <property type="molecule type" value="Genomic_DNA"/>
</dbReference>
<name>A0A173W950_9CLOT</name>
<dbReference type="AlphaFoldDB" id="A0A173W950"/>
<dbReference type="Proteomes" id="UP000095558">
    <property type="component" value="Unassembled WGS sequence"/>
</dbReference>
<dbReference type="RefSeq" id="WP_042398624.1">
    <property type="nucleotide sequence ID" value="NZ_CYYT01000001.1"/>
</dbReference>
<evidence type="ECO:0000313" key="2">
    <source>
        <dbReference type="Proteomes" id="UP000095558"/>
    </source>
</evidence>
<gene>
    <name evidence="1" type="ORF">ERS852470_02989</name>
</gene>
<sequence>MNENNVKESKAIKVLFQKLLNENYEQKEYREVYTIDILPRTVNNLNKYTDFEKSILNNNSYNILNKFVLALSKLYLYDNKIFKLSHDEEESLSFEEYHNDINRFIDDCMYNLSIPTKRMDLIFNELKIGLEISDWTIKIMDFGCTELRFVMDIFKSEGLFIRRPYF</sequence>
<protein>
    <submittedName>
        <fullName evidence="1">Uncharacterized protein</fullName>
    </submittedName>
</protein>
<organism evidence="1 2">
    <name type="scientific">Clostridium disporicum</name>
    <dbReference type="NCBI Taxonomy" id="84024"/>
    <lineage>
        <taxon>Bacteria</taxon>
        <taxon>Bacillati</taxon>
        <taxon>Bacillota</taxon>
        <taxon>Clostridia</taxon>
        <taxon>Eubacteriales</taxon>
        <taxon>Clostridiaceae</taxon>
        <taxon>Clostridium</taxon>
    </lineage>
</organism>